<dbReference type="Gene3D" id="3.30.1330.60">
    <property type="entry name" value="OmpA-like domain"/>
    <property type="match status" value="1"/>
</dbReference>
<dbReference type="InterPro" id="IPR050330">
    <property type="entry name" value="Bact_OuterMem_StrucFunc"/>
</dbReference>
<gene>
    <name evidence="8" type="ORF">SAMN05216204_10230</name>
</gene>
<protein>
    <submittedName>
        <fullName evidence="8">Outer membrane protein OmpA</fullName>
    </submittedName>
</protein>
<evidence type="ECO:0000256" key="1">
    <source>
        <dbReference type="ARBA" id="ARBA00004442"/>
    </source>
</evidence>
<dbReference type="PANTHER" id="PTHR30329">
    <property type="entry name" value="STATOR ELEMENT OF FLAGELLAR MOTOR COMPLEX"/>
    <property type="match status" value="1"/>
</dbReference>
<name>A0A1I1EEF9_9BURK</name>
<keyword evidence="6" id="KW-0732">Signal</keyword>
<dbReference type="STRING" id="1164594.SAMN05216204_10230"/>
<keyword evidence="3" id="KW-0998">Cell outer membrane</keyword>
<sequence>MNAGRHHRMRQLHLLFRVAAAGLLATAAPLPSAQSRLDSATSAELVAALSTTAPEPPAPMLTRSLGRATANAPDPATSLCVGPDNTPSSATPDGGTRNLYVTAAPKVDLNVRFGFDSAAITPDAEPMLAALATALTSPELRGHRFVVAGHTDRRGSNDYNKRLSCERALAVRAFLVKRYAIDSKRLVALGFGFDKLLDAETPENEVNRRVEIRRF</sequence>
<dbReference type="Pfam" id="PF00691">
    <property type="entry name" value="OmpA"/>
    <property type="match status" value="1"/>
</dbReference>
<keyword evidence="9" id="KW-1185">Reference proteome</keyword>
<proteinExistence type="predicted"/>
<comment type="subcellular location">
    <subcellularLocation>
        <location evidence="1">Cell outer membrane</location>
    </subcellularLocation>
</comment>
<feature type="signal peptide" evidence="6">
    <location>
        <begin position="1"/>
        <end position="27"/>
    </location>
</feature>
<dbReference type="PANTHER" id="PTHR30329:SF21">
    <property type="entry name" value="LIPOPROTEIN YIAD-RELATED"/>
    <property type="match status" value="1"/>
</dbReference>
<feature type="region of interest" description="Disordered" evidence="5">
    <location>
        <begin position="68"/>
        <end position="95"/>
    </location>
</feature>
<dbReference type="InterPro" id="IPR006665">
    <property type="entry name" value="OmpA-like"/>
</dbReference>
<dbReference type="InterPro" id="IPR036737">
    <property type="entry name" value="OmpA-like_sf"/>
</dbReference>
<dbReference type="Proteomes" id="UP000198639">
    <property type="component" value="Unassembled WGS sequence"/>
</dbReference>
<evidence type="ECO:0000256" key="5">
    <source>
        <dbReference type="SAM" id="MobiDB-lite"/>
    </source>
</evidence>
<evidence type="ECO:0000256" key="4">
    <source>
        <dbReference type="PROSITE-ProRule" id="PRU00473"/>
    </source>
</evidence>
<evidence type="ECO:0000256" key="6">
    <source>
        <dbReference type="SAM" id="SignalP"/>
    </source>
</evidence>
<feature type="chain" id="PRO_5011721450" evidence="6">
    <location>
        <begin position="28"/>
        <end position="215"/>
    </location>
</feature>
<evidence type="ECO:0000313" key="8">
    <source>
        <dbReference type="EMBL" id="SFB83350.1"/>
    </source>
</evidence>
<dbReference type="AlphaFoldDB" id="A0A1I1EEF9"/>
<reference evidence="9" key="1">
    <citation type="submission" date="2016-10" db="EMBL/GenBank/DDBJ databases">
        <authorList>
            <person name="Varghese N."/>
            <person name="Submissions S."/>
        </authorList>
    </citation>
    <scope>NUCLEOTIDE SEQUENCE [LARGE SCALE GENOMIC DNA]</scope>
    <source>
        <strain evidence="9">CGMCC 1.12041</strain>
    </source>
</reference>
<dbReference type="EMBL" id="FOLD01000002">
    <property type="protein sequence ID" value="SFB83350.1"/>
    <property type="molecule type" value="Genomic_DNA"/>
</dbReference>
<dbReference type="InterPro" id="IPR006664">
    <property type="entry name" value="OMP_bac"/>
</dbReference>
<dbReference type="OrthoDB" id="345640at2"/>
<dbReference type="PRINTS" id="PR01021">
    <property type="entry name" value="OMPADOMAIN"/>
</dbReference>
<evidence type="ECO:0000259" key="7">
    <source>
        <dbReference type="PROSITE" id="PS51123"/>
    </source>
</evidence>
<dbReference type="SUPFAM" id="SSF103088">
    <property type="entry name" value="OmpA-like"/>
    <property type="match status" value="1"/>
</dbReference>
<keyword evidence="2 4" id="KW-0472">Membrane</keyword>
<dbReference type="CDD" id="cd07185">
    <property type="entry name" value="OmpA_C-like"/>
    <property type="match status" value="1"/>
</dbReference>
<accession>A0A1I1EEF9</accession>
<evidence type="ECO:0000256" key="2">
    <source>
        <dbReference type="ARBA" id="ARBA00023136"/>
    </source>
</evidence>
<feature type="domain" description="OmpA-like" evidence="7">
    <location>
        <begin position="100"/>
        <end position="215"/>
    </location>
</feature>
<dbReference type="PROSITE" id="PS51123">
    <property type="entry name" value="OMPA_2"/>
    <property type="match status" value="1"/>
</dbReference>
<organism evidence="8 9">
    <name type="scientific">Massilia yuzhufengensis</name>
    <dbReference type="NCBI Taxonomy" id="1164594"/>
    <lineage>
        <taxon>Bacteria</taxon>
        <taxon>Pseudomonadati</taxon>
        <taxon>Pseudomonadota</taxon>
        <taxon>Betaproteobacteria</taxon>
        <taxon>Burkholderiales</taxon>
        <taxon>Oxalobacteraceae</taxon>
        <taxon>Telluria group</taxon>
        <taxon>Massilia</taxon>
    </lineage>
</organism>
<evidence type="ECO:0000313" key="9">
    <source>
        <dbReference type="Proteomes" id="UP000198639"/>
    </source>
</evidence>
<evidence type="ECO:0000256" key="3">
    <source>
        <dbReference type="ARBA" id="ARBA00023237"/>
    </source>
</evidence>
<dbReference type="GO" id="GO:0009279">
    <property type="term" value="C:cell outer membrane"/>
    <property type="evidence" value="ECO:0007669"/>
    <property type="project" value="UniProtKB-SubCell"/>
</dbReference>